<evidence type="ECO:0000313" key="2">
    <source>
        <dbReference type="Proteomes" id="UP001597169"/>
    </source>
</evidence>
<dbReference type="EMBL" id="JBHTKX010000001">
    <property type="protein sequence ID" value="MFD1127463.1"/>
    <property type="molecule type" value="Genomic_DNA"/>
</dbReference>
<name>A0ABW3PT60_9BACL</name>
<gene>
    <name evidence="1" type="ORF">ACFQ3J_04630</name>
</gene>
<comment type="caution">
    <text evidence="1">The sequence shown here is derived from an EMBL/GenBank/DDBJ whole genome shotgun (WGS) entry which is preliminary data.</text>
</comment>
<dbReference type="Proteomes" id="UP001597169">
    <property type="component" value="Unassembled WGS sequence"/>
</dbReference>
<keyword evidence="2" id="KW-1185">Reference proteome</keyword>
<sequence length="88" mass="10214">MIGNKDQFIFVLLRRIFSRYKVSIYMSHKQEHFYSIIHKLNSHHVDFRTQITDTGSSGVSLGGLSAQYEIFIKSSDKHLAEKVINNKI</sequence>
<accession>A0ABW3PT60</accession>
<dbReference type="RefSeq" id="WP_251581402.1">
    <property type="nucleotide sequence ID" value="NZ_JBHTKX010000001.1"/>
</dbReference>
<protein>
    <recommendedName>
        <fullName evidence="3">DUF2007 domain-containing protein</fullName>
    </recommendedName>
</protein>
<evidence type="ECO:0000313" key="1">
    <source>
        <dbReference type="EMBL" id="MFD1127463.1"/>
    </source>
</evidence>
<reference evidence="2" key="1">
    <citation type="journal article" date="2019" name="Int. J. Syst. Evol. Microbiol.">
        <title>The Global Catalogue of Microorganisms (GCM) 10K type strain sequencing project: providing services to taxonomists for standard genome sequencing and annotation.</title>
        <authorList>
            <consortium name="The Broad Institute Genomics Platform"/>
            <consortium name="The Broad Institute Genome Sequencing Center for Infectious Disease"/>
            <person name="Wu L."/>
            <person name="Ma J."/>
        </authorList>
    </citation>
    <scope>NUCLEOTIDE SEQUENCE [LARGE SCALE GENOMIC DNA]</scope>
    <source>
        <strain evidence="2">CCUG 53519</strain>
    </source>
</reference>
<evidence type="ECO:0008006" key="3">
    <source>
        <dbReference type="Google" id="ProtNLM"/>
    </source>
</evidence>
<proteinExistence type="predicted"/>
<organism evidence="1 2">
    <name type="scientific">Paenibacillus provencensis</name>
    <dbReference type="NCBI Taxonomy" id="441151"/>
    <lineage>
        <taxon>Bacteria</taxon>
        <taxon>Bacillati</taxon>
        <taxon>Bacillota</taxon>
        <taxon>Bacilli</taxon>
        <taxon>Bacillales</taxon>
        <taxon>Paenibacillaceae</taxon>
        <taxon>Paenibacillus</taxon>
    </lineage>
</organism>